<organism evidence="1 2">
    <name type="scientific">Ataeniobius toweri</name>
    <dbReference type="NCBI Taxonomy" id="208326"/>
    <lineage>
        <taxon>Eukaryota</taxon>
        <taxon>Metazoa</taxon>
        <taxon>Chordata</taxon>
        <taxon>Craniata</taxon>
        <taxon>Vertebrata</taxon>
        <taxon>Euteleostomi</taxon>
        <taxon>Actinopterygii</taxon>
        <taxon>Neopterygii</taxon>
        <taxon>Teleostei</taxon>
        <taxon>Neoteleostei</taxon>
        <taxon>Acanthomorphata</taxon>
        <taxon>Ovalentaria</taxon>
        <taxon>Atherinomorphae</taxon>
        <taxon>Cyprinodontiformes</taxon>
        <taxon>Goodeidae</taxon>
        <taxon>Ataeniobius</taxon>
    </lineage>
</organism>
<accession>A0ABU7B7C6</accession>
<evidence type="ECO:0000313" key="2">
    <source>
        <dbReference type="Proteomes" id="UP001345963"/>
    </source>
</evidence>
<name>A0ABU7B7C6_9TELE</name>
<gene>
    <name evidence="1" type="ORF">ATANTOWER_009553</name>
</gene>
<comment type="caution">
    <text evidence="1">The sequence shown here is derived from an EMBL/GenBank/DDBJ whole genome shotgun (WGS) entry which is preliminary data.</text>
</comment>
<sequence length="171" mass="19467">MGITMSPSSTKAAPGYERCRQEDNMDFSTPPESPSCSLTNRSSSFFKEVQRTLVWDVKLVQSSHMAGRNKEIQLLSVVAVVGNSHHLDQHAGRRAMLRFLPFPLRRGDYTGIRLSDRDHSGSKFEEFVLLANKPDIHACCLSCPALWESWKRTKFSSKMFLFQWLPVGFQL</sequence>
<keyword evidence="2" id="KW-1185">Reference proteome</keyword>
<reference evidence="1 2" key="1">
    <citation type="submission" date="2021-07" db="EMBL/GenBank/DDBJ databases">
        <authorList>
            <person name="Palmer J.M."/>
        </authorList>
    </citation>
    <scope>NUCLEOTIDE SEQUENCE [LARGE SCALE GENOMIC DNA]</scope>
    <source>
        <strain evidence="1 2">AT_MEX2019</strain>
        <tissue evidence="1">Muscle</tissue>
    </source>
</reference>
<proteinExistence type="predicted"/>
<evidence type="ECO:0000313" key="1">
    <source>
        <dbReference type="EMBL" id="MED6245881.1"/>
    </source>
</evidence>
<protein>
    <submittedName>
        <fullName evidence="1">Uncharacterized protein</fullName>
    </submittedName>
</protein>
<dbReference type="EMBL" id="JAHUTI010041514">
    <property type="protein sequence ID" value="MED6245881.1"/>
    <property type="molecule type" value="Genomic_DNA"/>
</dbReference>
<dbReference type="Proteomes" id="UP001345963">
    <property type="component" value="Unassembled WGS sequence"/>
</dbReference>